<name>A0A4Q7YR78_9BACT</name>
<dbReference type="EMBL" id="SHKW01000001">
    <property type="protein sequence ID" value="RZU39315.1"/>
    <property type="molecule type" value="Genomic_DNA"/>
</dbReference>
<keyword evidence="3" id="KW-1185">Reference proteome</keyword>
<dbReference type="AlphaFoldDB" id="A0A4Q7YR78"/>
<accession>A0A4Q7YR78</accession>
<feature type="chain" id="PRO_5020348276" evidence="1">
    <location>
        <begin position="22"/>
        <end position="217"/>
    </location>
</feature>
<dbReference type="Proteomes" id="UP000292958">
    <property type="component" value="Unassembled WGS sequence"/>
</dbReference>
<feature type="signal peptide" evidence="1">
    <location>
        <begin position="1"/>
        <end position="21"/>
    </location>
</feature>
<keyword evidence="1" id="KW-0732">Signal</keyword>
<sequence length="217" mass="21373">MNQILSALTLGAVLLTQSAISAGGGGTQALANAPTASTCAGITGTYTTCFDTVQNPIASPWASSTVDGYTGVQVTSRGAQSSSAGGKGFGILSGVSLPDDQSARMVYAADSGWNVGIIGVCVRMDVYGNGYCFLPGVTASYVLDTGNGTTTPVTGCPGTAAGHTFELSAVGSTLTCKDLTAGTSASGTDSRYGSGTAGFIVDDTGDPTTAITKFGAS</sequence>
<protein>
    <submittedName>
        <fullName evidence="2">Uncharacterized protein</fullName>
    </submittedName>
</protein>
<gene>
    <name evidence="2" type="ORF">BDD14_0684</name>
</gene>
<evidence type="ECO:0000256" key="1">
    <source>
        <dbReference type="SAM" id="SignalP"/>
    </source>
</evidence>
<evidence type="ECO:0000313" key="3">
    <source>
        <dbReference type="Proteomes" id="UP000292958"/>
    </source>
</evidence>
<reference evidence="2 3" key="1">
    <citation type="submission" date="2019-02" db="EMBL/GenBank/DDBJ databases">
        <title>Genomic Encyclopedia of Archaeal and Bacterial Type Strains, Phase II (KMG-II): from individual species to whole genera.</title>
        <authorList>
            <person name="Goeker M."/>
        </authorList>
    </citation>
    <scope>NUCLEOTIDE SEQUENCE [LARGE SCALE GENOMIC DNA]</scope>
    <source>
        <strain evidence="2 3">DSM 18101</strain>
    </source>
</reference>
<comment type="caution">
    <text evidence="2">The sequence shown here is derived from an EMBL/GenBank/DDBJ whole genome shotgun (WGS) entry which is preliminary data.</text>
</comment>
<dbReference type="RefSeq" id="WP_130417541.1">
    <property type="nucleotide sequence ID" value="NZ_SHKW01000001.1"/>
</dbReference>
<proteinExistence type="predicted"/>
<evidence type="ECO:0000313" key="2">
    <source>
        <dbReference type="EMBL" id="RZU39315.1"/>
    </source>
</evidence>
<organism evidence="2 3">
    <name type="scientific">Edaphobacter modestus</name>
    <dbReference type="NCBI Taxonomy" id="388466"/>
    <lineage>
        <taxon>Bacteria</taxon>
        <taxon>Pseudomonadati</taxon>
        <taxon>Acidobacteriota</taxon>
        <taxon>Terriglobia</taxon>
        <taxon>Terriglobales</taxon>
        <taxon>Acidobacteriaceae</taxon>
        <taxon>Edaphobacter</taxon>
    </lineage>
</organism>